<dbReference type="Pfam" id="PF03918">
    <property type="entry name" value="CcmH"/>
    <property type="match status" value="1"/>
</dbReference>
<dbReference type="InterPro" id="IPR051263">
    <property type="entry name" value="C-type_cytochrome_biogenesis"/>
</dbReference>
<keyword evidence="6 7" id="KW-0408">Iron</keyword>
<sequence>MMKRLIHSSLKRYLVVLILSFTSLQGYAATEAVPVAEDPELEKRLVNLAENLRCLVCQNESLAASRADFANDMRREIREQMRMNKSDDEIVEFLVARYGDFILFNPPLKSTTWLLWFGPFALFLGGGAALIFYLRRRRIQINEKDLPLTESQRLRAESLIKEMNKDQSI</sequence>
<evidence type="ECO:0000313" key="10">
    <source>
        <dbReference type="Proteomes" id="UP000001416"/>
    </source>
</evidence>
<dbReference type="RefSeq" id="WP_011111382.1">
    <property type="nucleotide sequence ID" value="NC_004757.1"/>
</dbReference>
<dbReference type="InterPro" id="IPR005616">
    <property type="entry name" value="CcmH/CycL/Ccl2/NrfF_N"/>
</dbReference>
<keyword evidence="5" id="KW-0201">Cytochrome c-type biogenesis</keyword>
<dbReference type="GO" id="GO:0005886">
    <property type="term" value="C:plasma membrane"/>
    <property type="evidence" value="ECO:0007669"/>
    <property type="project" value="TreeGrafter"/>
</dbReference>
<keyword evidence="7" id="KW-0472">Membrane</keyword>
<dbReference type="InterPro" id="IPR038297">
    <property type="entry name" value="CcmH/CycL/NrfF/Ccl2_sf"/>
</dbReference>
<evidence type="ECO:0000256" key="2">
    <source>
        <dbReference type="ARBA" id="ARBA00022617"/>
    </source>
</evidence>
<protein>
    <recommendedName>
        <fullName evidence="7">Cytochrome c-type biogenesis protein</fullName>
    </recommendedName>
</protein>
<feature type="signal peptide" evidence="7">
    <location>
        <begin position="1"/>
        <end position="28"/>
    </location>
</feature>
<keyword evidence="3 7" id="KW-0479">Metal-binding</keyword>
<evidence type="ECO:0000256" key="1">
    <source>
        <dbReference type="ARBA" id="ARBA00010342"/>
    </source>
</evidence>
<dbReference type="PhylomeDB" id="Q82WC2"/>
<dbReference type="CDD" id="cd16378">
    <property type="entry name" value="CcmH_N"/>
    <property type="match status" value="1"/>
</dbReference>
<name>Q82WC2_NITEU</name>
<dbReference type="HOGENOM" id="CLU_107187_2_1_4"/>
<keyword evidence="10" id="KW-1185">Reference proteome</keyword>
<dbReference type="EMBL" id="AL954747">
    <property type="protein sequence ID" value="CAD84681.1"/>
    <property type="molecule type" value="Genomic_DNA"/>
</dbReference>
<evidence type="ECO:0000259" key="8">
    <source>
        <dbReference type="Pfam" id="PF03918"/>
    </source>
</evidence>
<dbReference type="STRING" id="228410.NE0770"/>
<keyword evidence="7" id="KW-1133">Transmembrane helix</keyword>
<evidence type="ECO:0000313" key="9">
    <source>
        <dbReference type="EMBL" id="CAD84681.1"/>
    </source>
</evidence>
<dbReference type="PANTHER" id="PTHR47870">
    <property type="entry name" value="CYTOCHROME C-TYPE BIOGENESIS PROTEIN CCMH"/>
    <property type="match status" value="1"/>
</dbReference>
<evidence type="ECO:0000256" key="5">
    <source>
        <dbReference type="ARBA" id="ARBA00022748"/>
    </source>
</evidence>
<dbReference type="Proteomes" id="UP000001416">
    <property type="component" value="Chromosome"/>
</dbReference>
<keyword evidence="4 7" id="KW-0732">Signal</keyword>
<dbReference type="AlphaFoldDB" id="Q82WC2"/>
<dbReference type="GO" id="GO:0046872">
    <property type="term" value="F:metal ion binding"/>
    <property type="evidence" value="ECO:0007669"/>
    <property type="project" value="UniProtKB-KW"/>
</dbReference>
<gene>
    <name evidence="9" type="primary">ccmH</name>
    <name evidence="9" type="ordered locus">NE0770</name>
</gene>
<evidence type="ECO:0000256" key="4">
    <source>
        <dbReference type="ARBA" id="ARBA00022729"/>
    </source>
</evidence>
<keyword evidence="7" id="KW-0812">Transmembrane</keyword>
<comment type="similarity">
    <text evidence="1 7">Belongs to the CcmH/CycL/Ccl2/NrfF family.</text>
</comment>
<evidence type="ECO:0000256" key="3">
    <source>
        <dbReference type="ARBA" id="ARBA00022723"/>
    </source>
</evidence>
<dbReference type="Gene3D" id="1.10.8.640">
    <property type="entry name" value="Cytochrome C biogenesis protein"/>
    <property type="match status" value="1"/>
</dbReference>
<feature type="domain" description="CcmH/CycL/Ccl2/NrfF N-terminal" evidence="8">
    <location>
        <begin position="18"/>
        <end position="159"/>
    </location>
</feature>
<dbReference type="KEGG" id="neu:NE0770"/>
<feature type="chain" id="PRO_5011018887" description="Cytochrome c-type biogenesis protein" evidence="7">
    <location>
        <begin position="29"/>
        <end position="169"/>
    </location>
</feature>
<evidence type="ECO:0000256" key="6">
    <source>
        <dbReference type="ARBA" id="ARBA00023004"/>
    </source>
</evidence>
<dbReference type="GO" id="GO:0017004">
    <property type="term" value="P:cytochrome complex assembly"/>
    <property type="evidence" value="ECO:0007669"/>
    <property type="project" value="UniProtKB-KW"/>
</dbReference>
<accession>Q82WC2</accession>
<feature type="transmembrane region" description="Helical" evidence="7">
    <location>
        <begin position="113"/>
        <end position="134"/>
    </location>
</feature>
<comment type="function">
    <text evidence="7">Possible subunit of a heme lyase.</text>
</comment>
<evidence type="ECO:0000256" key="7">
    <source>
        <dbReference type="RuleBase" id="RU364112"/>
    </source>
</evidence>
<organism evidence="9 10">
    <name type="scientific">Nitrosomonas europaea (strain ATCC 19718 / CIP 103999 / KCTC 2705 / NBRC 14298)</name>
    <dbReference type="NCBI Taxonomy" id="228410"/>
    <lineage>
        <taxon>Bacteria</taxon>
        <taxon>Pseudomonadati</taxon>
        <taxon>Pseudomonadota</taxon>
        <taxon>Betaproteobacteria</taxon>
        <taxon>Nitrosomonadales</taxon>
        <taxon>Nitrosomonadaceae</taxon>
        <taxon>Nitrosomonas</taxon>
    </lineage>
</organism>
<dbReference type="GeneID" id="87103962"/>
<reference evidence="9 10" key="1">
    <citation type="journal article" date="2003" name="J. Bacteriol.">
        <title>Complete genome sequence of the ammonia-oxidizing bacterium and obligate chemolithoautotroph Nitrosomonas europaea.</title>
        <authorList>
            <person name="Chain P."/>
            <person name="Lamerdin J."/>
            <person name="Larimer F."/>
            <person name="Regala W."/>
            <person name="Land M."/>
            <person name="Hauser L."/>
            <person name="Hooper A."/>
            <person name="Klotz M."/>
            <person name="Norton J."/>
            <person name="Sayavedra-Soto L."/>
            <person name="Arciero D."/>
            <person name="Hommes N."/>
            <person name="Whittaker M."/>
            <person name="Arp D."/>
        </authorList>
    </citation>
    <scope>NUCLEOTIDE SEQUENCE [LARGE SCALE GENOMIC DNA]</scope>
    <source>
        <strain evidence="10">ATCC 19718 / CIP 103999 / KCTC 2705 / NBRC 14298</strain>
    </source>
</reference>
<dbReference type="PANTHER" id="PTHR47870:SF1">
    <property type="entry name" value="CYTOCHROME C-TYPE BIOGENESIS PROTEIN CCMH"/>
    <property type="match status" value="1"/>
</dbReference>
<keyword evidence="2 7" id="KW-0349">Heme</keyword>
<dbReference type="eggNOG" id="COG3088">
    <property type="taxonomic scope" value="Bacteria"/>
</dbReference>
<dbReference type="FunFam" id="1.10.8.640:FF:000001">
    <property type="entry name" value="Cytochrome c-type biogenesis protein"/>
    <property type="match status" value="1"/>
</dbReference>
<dbReference type="OrthoDB" id="9804975at2"/>
<proteinExistence type="inferred from homology"/>